<accession>A0ABW3BSZ1</accession>
<name>A0ABW3BSZ1_9FLAO</name>
<keyword evidence="1" id="KW-0732">Signal</keyword>
<feature type="chain" id="PRO_5046793377" description="Lipocalin-like domain-containing protein" evidence="1">
    <location>
        <begin position="25"/>
        <end position="159"/>
    </location>
</feature>
<dbReference type="EMBL" id="JBHTIB010000012">
    <property type="protein sequence ID" value="MFD0836036.1"/>
    <property type="molecule type" value="Genomic_DNA"/>
</dbReference>
<evidence type="ECO:0000313" key="2">
    <source>
        <dbReference type="EMBL" id="MFD0836036.1"/>
    </source>
</evidence>
<sequence>MSTKFIYGLLIMLSFSLMSSTCSKDDDINTNDNSVEINQIKATVQSGSWRITSFIDSGTDETSHFTGYSFTFNSNGTLTASNGSNTFNGTWSVTDSSNGNDDSNSNSDIDFNIYFATPANFNDDLTEDWDIELYNSTKIQLIHVSGGNGGTDTLTFEKI</sequence>
<dbReference type="Proteomes" id="UP001597011">
    <property type="component" value="Unassembled WGS sequence"/>
</dbReference>
<organism evidence="2 3">
    <name type="scientific">Mariniflexile aquimaris</name>
    <dbReference type="NCBI Taxonomy" id="881009"/>
    <lineage>
        <taxon>Bacteria</taxon>
        <taxon>Pseudomonadati</taxon>
        <taxon>Bacteroidota</taxon>
        <taxon>Flavobacteriia</taxon>
        <taxon>Flavobacteriales</taxon>
        <taxon>Flavobacteriaceae</taxon>
        <taxon>Mariniflexile</taxon>
    </lineage>
</organism>
<feature type="signal peptide" evidence="1">
    <location>
        <begin position="1"/>
        <end position="24"/>
    </location>
</feature>
<comment type="caution">
    <text evidence="2">The sequence shown here is derived from an EMBL/GenBank/DDBJ whole genome shotgun (WGS) entry which is preliminary data.</text>
</comment>
<proteinExistence type="predicted"/>
<evidence type="ECO:0000256" key="1">
    <source>
        <dbReference type="SAM" id="SignalP"/>
    </source>
</evidence>
<evidence type="ECO:0000313" key="3">
    <source>
        <dbReference type="Proteomes" id="UP001597011"/>
    </source>
</evidence>
<keyword evidence="3" id="KW-1185">Reference proteome</keyword>
<protein>
    <recommendedName>
        <fullName evidence="4">Lipocalin-like domain-containing protein</fullName>
    </recommendedName>
</protein>
<gene>
    <name evidence="2" type="ORF">ACFQ0I_09690</name>
</gene>
<evidence type="ECO:0008006" key="4">
    <source>
        <dbReference type="Google" id="ProtNLM"/>
    </source>
</evidence>
<dbReference type="RefSeq" id="WP_379941693.1">
    <property type="nucleotide sequence ID" value="NZ_JBHTIB010000012.1"/>
</dbReference>
<reference evidence="3" key="1">
    <citation type="journal article" date="2019" name="Int. J. Syst. Evol. Microbiol.">
        <title>The Global Catalogue of Microorganisms (GCM) 10K type strain sequencing project: providing services to taxonomists for standard genome sequencing and annotation.</title>
        <authorList>
            <consortium name="The Broad Institute Genomics Platform"/>
            <consortium name="The Broad Institute Genome Sequencing Center for Infectious Disease"/>
            <person name="Wu L."/>
            <person name="Ma J."/>
        </authorList>
    </citation>
    <scope>NUCLEOTIDE SEQUENCE [LARGE SCALE GENOMIC DNA]</scope>
    <source>
        <strain evidence="3">CCUG 60529</strain>
    </source>
</reference>